<dbReference type="PANTHER" id="PTHR43236">
    <property type="entry name" value="ANTITOXIN HIGA1"/>
    <property type="match status" value="1"/>
</dbReference>
<dbReference type="PANTHER" id="PTHR43236:SF2">
    <property type="entry name" value="BLL0069 PROTEIN"/>
    <property type="match status" value="1"/>
</dbReference>
<evidence type="ECO:0000259" key="1">
    <source>
        <dbReference type="Pfam" id="PF06114"/>
    </source>
</evidence>
<gene>
    <name evidence="2" type="ORF">Cba03nite_22050</name>
</gene>
<evidence type="ECO:0000313" key="2">
    <source>
        <dbReference type="EMBL" id="GIF80856.1"/>
    </source>
</evidence>
<accession>A0A8J3JAV9</accession>
<feature type="domain" description="IrrE N-terminal-like" evidence="1">
    <location>
        <begin position="34"/>
        <end position="165"/>
    </location>
</feature>
<reference evidence="2 3" key="1">
    <citation type="submission" date="2021-01" db="EMBL/GenBank/DDBJ databases">
        <title>Whole genome shotgun sequence of Catellatospora bangladeshensis NBRC 107357.</title>
        <authorList>
            <person name="Komaki H."/>
            <person name="Tamura T."/>
        </authorList>
    </citation>
    <scope>NUCLEOTIDE SEQUENCE [LARGE SCALE GENOMIC DNA]</scope>
    <source>
        <strain evidence="2 3">NBRC 107357</strain>
    </source>
</reference>
<dbReference type="InterPro" id="IPR052345">
    <property type="entry name" value="Rad_response_metalloprotease"/>
</dbReference>
<comment type="caution">
    <text evidence="2">The sequence shown here is derived from an EMBL/GenBank/DDBJ whole genome shotgun (WGS) entry which is preliminary data.</text>
</comment>
<dbReference type="EMBL" id="BONF01000011">
    <property type="protein sequence ID" value="GIF80856.1"/>
    <property type="molecule type" value="Genomic_DNA"/>
</dbReference>
<keyword evidence="3" id="KW-1185">Reference proteome</keyword>
<evidence type="ECO:0000313" key="3">
    <source>
        <dbReference type="Proteomes" id="UP000601223"/>
    </source>
</evidence>
<proteinExistence type="predicted"/>
<dbReference type="Proteomes" id="UP000601223">
    <property type="component" value="Unassembled WGS sequence"/>
</dbReference>
<dbReference type="Pfam" id="PF06114">
    <property type="entry name" value="Peptidase_M78"/>
    <property type="match status" value="1"/>
</dbReference>
<name>A0A8J3JAV9_9ACTN</name>
<dbReference type="Gene3D" id="1.10.10.2910">
    <property type="match status" value="1"/>
</dbReference>
<organism evidence="2 3">
    <name type="scientific">Catellatospora bangladeshensis</name>
    <dbReference type="NCBI Taxonomy" id="310355"/>
    <lineage>
        <taxon>Bacteria</taxon>
        <taxon>Bacillati</taxon>
        <taxon>Actinomycetota</taxon>
        <taxon>Actinomycetes</taxon>
        <taxon>Micromonosporales</taxon>
        <taxon>Micromonosporaceae</taxon>
        <taxon>Catellatospora</taxon>
    </lineage>
</organism>
<dbReference type="AlphaFoldDB" id="A0A8J3JAV9"/>
<sequence length="172" mass="19563">MSRLEAENAASQLLNKYGIDRLPVPVEEIAMWEGAQVVRQRFEGEQSGFMYREGRERIIGINTSSGRRRQRFTIAHEIGHMTLHLQDPLVVDREVNWRDENSSLAVDPKEIDANAFAAALLMPQDLVVREVRLAAQRSDLSGRDRIISYLAQIFDVSTSAMSYRLINLGIYS</sequence>
<dbReference type="RefSeq" id="WP_203744862.1">
    <property type="nucleotide sequence ID" value="NZ_BONF01000011.1"/>
</dbReference>
<protein>
    <recommendedName>
        <fullName evidence="1">IrrE N-terminal-like domain-containing protein</fullName>
    </recommendedName>
</protein>
<dbReference type="InterPro" id="IPR010359">
    <property type="entry name" value="IrrE_HExxH"/>
</dbReference>